<dbReference type="Pfam" id="PF00535">
    <property type="entry name" value="Glycos_transf_2"/>
    <property type="match status" value="1"/>
</dbReference>
<dbReference type="GO" id="GO:0016740">
    <property type="term" value="F:transferase activity"/>
    <property type="evidence" value="ECO:0007669"/>
    <property type="project" value="UniProtKB-KW"/>
</dbReference>
<dbReference type="InterPro" id="IPR001173">
    <property type="entry name" value="Glyco_trans_2-like"/>
</dbReference>
<dbReference type="Pfam" id="PF14307">
    <property type="entry name" value="Glyco_tran_WbsX"/>
    <property type="match status" value="1"/>
</dbReference>
<evidence type="ECO:0000313" key="3">
    <source>
        <dbReference type="Proteomes" id="UP000530564"/>
    </source>
</evidence>
<keyword evidence="3" id="KW-1185">Reference proteome</keyword>
<dbReference type="RefSeq" id="WP_183772633.1">
    <property type="nucleotide sequence ID" value="NZ_JACIDK010000003.1"/>
</dbReference>
<dbReference type="PANTHER" id="PTHR41244:SF1">
    <property type="entry name" value="GLYCOSYLTRANSFERASE"/>
    <property type="match status" value="1"/>
</dbReference>
<name>A0A840A209_9CAUL</name>
<reference evidence="2 3" key="1">
    <citation type="submission" date="2020-08" db="EMBL/GenBank/DDBJ databases">
        <title>Genomic Encyclopedia of Type Strains, Phase IV (KMG-IV): sequencing the most valuable type-strain genomes for metagenomic binning, comparative biology and taxonomic classification.</title>
        <authorList>
            <person name="Goeker M."/>
        </authorList>
    </citation>
    <scope>NUCLEOTIDE SEQUENCE [LARGE SCALE GENOMIC DNA]</scope>
    <source>
        <strain evidence="2 3">DSM 21793</strain>
    </source>
</reference>
<gene>
    <name evidence="2" type="ORF">GGQ61_002279</name>
</gene>
<dbReference type="InterPro" id="IPR029044">
    <property type="entry name" value="Nucleotide-diphossugar_trans"/>
</dbReference>
<dbReference type="Gene3D" id="3.90.550.10">
    <property type="entry name" value="Spore Coat Polysaccharide Biosynthesis Protein SpsA, Chain A"/>
    <property type="match status" value="1"/>
</dbReference>
<protein>
    <submittedName>
        <fullName evidence="2">GT2 family glycosyltransferase</fullName>
    </submittedName>
</protein>
<dbReference type="AlphaFoldDB" id="A0A840A209"/>
<dbReference type="CDD" id="cd11579">
    <property type="entry name" value="Glyco_tran_WbsX"/>
    <property type="match status" value="1"/>
</dbReference>
<dbReference type="InterPro" id="IPR032719">
    <property type="entry name" value="WbsX"/>
</dbReference>
<accession>A0A840A209</accession>
<dbReference type="EMBL" id="JACIDK010000003">
    <property type="protein sequence ID" value="MBB3891551.1"/>
    <property type="molecule type" value="Genomic_DNA"/>
</dbReference>
<sequence length="1065" mass="119158">MANDTQTPVPDNAAEALLARRRDLHRARRVVAEDRWNRFCKAAARRVGLADKGPTEQRIDLMLARAKWPGRAALIARSGVWDFKLKGGLGRDGGPARGLIGYVRAGPDGGANPKALFDQAWYLENNDDLRGSRWAPLAHYLVAGDQEGRAPHPLFDLKDYRSRHAVKVAATGLTTLQHYLHKGVTEGYDPHPLFDVRYYVGQSEEVADSGENPLVHYLREGWRKGYEPHPLFSGVWYLAMNPDVAEADAAPLLHYVTSGASEGRSPHPLFDPGWYMDRYRDAAPMGSSALAHFLAYGFEERRDPSIHFDTAYYLDQQADLPAGAHPLVHYLTEGAFEGVSPAADFNEIAYLLENPQAAEQPVSSLEHWALSRTPKPEPGATVARPQGEAGLFEQLRAAGRARDAGAYDNQAYRDLKAARKRIRERAIGDVRVKPFDLIKVEARDVDKAAAELAFAAPTAPKVSIVIPAYNNLTFTLECLAALQGCGDLDDVEVIVIDDASSDDTAKVLAKVRGLKLISNPENLGFIRTCNRAASEARGEFLVFLNNDVQVRPGWLPALLAPFVEEADVGAVAPKMLFPDGRLQEAGARIGVDGAAEMIGLFEDPELPRWNVRREVDYASGACLMVRREVFAELGGFDLTFAPAYCEDADLCFRLRERGLRVIYEPTSAIVHHLSITANSIDSGYKHRLATRNQQKFVERWGERLEALNRVRTIAFHLPQFHTVAENDRWWGPGFTEWTNVSRALPNYRGHYQPHVPADLGFYDLSNPEAMRRQAELASRYGIGGFCHYFYWFTGGRRILETPLEPLLDSNADDFPFCLCWANENWTRTWDGQERDVLLAQTYEPGDAEASIAEMEPFLQRPNYIRVNGKPLVLIYRPGLLPDAKAWADAWRNHCRQAGIGEIYLAFVESFEKAGGKSDPADIGFDASVEFPPAGNGALIHPPGPLYNARFEGRVNDYRQMVRNYLGTEPLGHKRFRGVMPSWDNTPRRQDGGWNYQHATPGAFQAWTEAMFEETRRQNFGEERIVFINAWNEWGEGAHLEPDQRFGHAWLEAVKNAADADLLDKS</sequence>
<dbReference type="Proteomes" id="UP000530564">
    <property type="component" value="Unassembled WGS sequence"/>
</dbReference>
<dbReference type="PANTHER" id="PTHR41244">
    <property type="entry name" value="RHAMNAN SYNTHESIS F"/>
    <property type="match status" value="1"/>
</dbReference>
<evidence type="ECO:0000259" key="1">
    <source>
        <dbReference type="Pfam" id="PF00535"/>
    </source>
</evidence>
<dbReference type="CDD" id="cd04186">
    <property type="entry name" value="GT_2_like_c"/>
    <property type="match status" value="1"/>
</dbReference>
<keyword evidence="2" id="KW-0808">Transferase</keyword>
<proteinExistence type="predicted"/>
<organism evidence="2 3">
    <name type="scientific">Phenylobacterium haematophilum</name>
    <dbReference type="NCBI Taxonomy" id="98513"/>
    <lineage>
        <taxon>Bacteria</taxon>
        <taxon>Pseudomonadati</taxon>
        <taxon>Pseudomonadota</taxon>
        <taxon>Alphaproteobacteria</taxon>
        <taxon>Caulobacterales</taxon>
        <taxon>Caulobacteraceae</taxon>
        <taxon>Phenylobacterium</taxon>
    </lineage>
</organism>
<dbReference type="SUPFAM" id="SSF53448">
    <property type="entry name" value="Nucleotide-diphospho-sugar transferases"/>
    <property type="match status" value="1"/>
</dbReference>
<evidence type="ECO:0000313" key="2">
    <source>
        <dbReference type="EMBL" id="MBB3891551.1"/>
    </source>
</evidence>
<dbReference type="Gene3D" id="3.20.20.80">
    <property type="entry name" value="Glycosidases"/>
    <property type="match status" value="1"/>
</dbReference>
<comment type="caution">
    <text evidence="2">The sequence shown here is derived from an EMBL/GenBank/DDBJ whole genome shotgun (WGS) entry which is preliminary data.</text>
</comment>
<feature type="domain" description="Glycosyltransferase 2-like" evidence="1">
    <location>
        <begin position="463"/>
        <end position="633"/>
    </location>
</feature>